<keyword evidence="9" id="KW-1185">Reference proteome</keyword>
<dbReference type="HOGENOM" id="CLU_011488_3_0_1"/>
<dbReference type="PANTHER" id="PTHR23075">
    <property type="entry name" value="PUTATIVE ATP-ASE"/>
    <property type="match status" value="1"/>
</dbReference>
<dbReference type="PROSITE" id="PS00674">
    <property type="entry name" value="AAA"/>
    <property type="match status" value="1"/>
</dbReference>
<sequence>MWRLRSRTAAAAAVIAASAASLADVAYADSGYSFFRRSSPPPPPPAAAAAASASEDSGTEVAVEVDSSGFDPESLERAARLLRKLNSSKYAKQLFELMRMQEKTRLAELEAEKVQYIIQQHLRDIERQQKEGEKFRESLQQQAQAEAQKLRYDDELARKRMQTEREAQRRQDAELVKMQEAAALRKEEVRRTTEKKILEKMLEDEKEKALLKKQNIQANAEAKGEALTREAKALEDYNRKMLLERINGDKEKWIAAINTTFSHIEGGFRMLLTDRSKLLMGVGGVTALAAGIYTTREGAKVTWGYINRILGQPSLIRESSMPKFPLSRFKALKSTSASLSGGAGFENVILHPSLKRRIEHLARATANTKSHDAPFRNMLFYGPPGTGKTLVAREMARKSGLDYAMMTGGDVAPLGSEAVTKIHQIFDWAKKSRKGMLLFIDEADAFLCERNSTHMSEAQRSALNALLFRTGDQSRDIVLVLATNRPSDLDAAITDRIDEVIEFPLPGEEERFQLLRLYLNHYMLKEDGKNSFWDSLLKKQRQKIQVKDISDDLLREAARKINGFSGREIAKLMASVQAAVYGRPDCVLDPQLLMEVVEYKVAEHHQRIKLASETST</sequence>
<dbReference type="InterPro" id="IPR003959">
    <property type="entry name" value="ATPase_AAA_core"/>
</dbReference>
<dbReference type="InterPro" id="IPR003593">
    <property type="entry name" value="AAA+_ATPase"/>
</dbReference>
<dbReference type="STRING" id="39946.B8AH99"/>
<feature type="coiled-coil region" evidence="4">
    <location>
        <begin position="92"/>
        <end position="119"/>
    </location>
</feature>
<feature type="domain" description="AAA+ ATPase" evidence="7">
    <location>
        <begin position="374"/>
        <end position="507"/>
    </location>
</feature>
<keyword evidence="6" id="KW-0732">Signal</keyword>
<dbReference type="Gramene" id="BGIOSGA008890-TA">
    <property type="protein sequence ID" value="BGIOSGA008890-PA"/>
    <property type="gene ID" value="BGIOSGA008890"/>
</dbReference>
<reference evidence="8 9" key="1">
    <citation type="journal article" date="2005" name="PLoS Biol.">
        <title>The genomes of Oryza sativa: a history of duplications.</title>
        <authorList>
            <person name="Yu J."/>
            <person name="Wang J."/>
            <person name="Lin W."/>
            <person name="Li S."/>
            <person name="Li H."/>
            <person name="Zhou J."/>
            <person name="Ni P."/>
            <person name="Dong W."/>
            <person name="Hu S."/>
            <person name="Zeng C."/>
            <person name="Zhang J."/>
            <person name="Zhang Y."/>
            <person name="Li R."/>
            <person name="Xu Z."/>
            <person name="Li S."/>
            <person name="Li X."/>
            <person name="Zheng H."/>
            <person name="Cong L."/>
            <person name="Lin L."/>
            <person name="Yin J."/>
            <person name="Geng J."/>
            <person name="Li G."/>
            <person name="Shi J."/>
            <person name="Liu J."/>
            <person name="Lv H."/>
            <person name="Li J."/>
            <person name="Wang J."/>
            <person name="Deng Y."/>
            <person name="Ran L."/>
            <person name="Shi X."/>
            <person name="Wang X."/>
            <person name="Wu Q."/>
            <person name="Li C."/>
            <person name="Ren X."/>
            <person name="Wang J."/>
            <person name="Wang X."/>
            <person name="Li D."/>
            <person name="Liu D."/>
            <person name="Zhang X."/>
            <person name="Ji Z."/>
            <person name="Zhao W."/>
            <person name="Sun Y."/>
            <person name="Zhang Z."/>
            <person name="Bao J."/>
            <person name="Han Y."/>
            <person name="Dong L."/>
            <person name="Ji J."/>
            <person name="Chen P."/>
            <person name="Wu S."/>
            <person name="Liu J."/>
            <person name="Xiao Y."/>
            <person name="Bu D."/>
            <person name="Tan J."/>
            <person name="Yang L."/>
            <person name="Ye C."/>
            <person name="Zhang J."/>
            <person name="Xu J."/>
            <person name="Zhou Y."/>
            <person name="Yu Y."/>
            <person name="Zhang B."/>
            <person name="Zhuang S."/>
            <person name="Wei H."/>
            <person name="Liu B."/>
            <person name="Lei M."/>
            <person name="Yu H."/>
            <person name="Li Y."/>
            <person name="Xu H."/>
            <person name="Wei S."/>
            <person name="He X."/>
            <person name="Fang L."/>
            <person name="Zhang Z."/>
            <person name="Zhang Y."/>
            <person name="Huang X."/>
            <person name="Su Z."/>
            <person name="Tong W."/>
            <person name="Li J."/>
            <person name="Tong Z."/>
            <person name="Li S."/>
            <person name="Ye J."/>
            <person name="Wang L."/>
            <person name="Fang L."/>
            <person name="Lei T."/>
            <person name="Chen C."/>
            <person name="Chen H."/>
            <person name="Xu Z."/>
            <person name="Li H."/>
            <person name="Huang H."/>
            <person name="Zhang F."/>
            <person name="Xu H."/>
            <person name="Li N."/>
            <person name="Zhao C."/>
            <person name="Li S."/>
            <person name="Dong L."/>
            <person name="Huang Y."/>
            <person name="Li L."/>
            <person name="Xi Y."/>
            <person name="Qi Q."/>
            <person name="Li W."/>
            <person name="Zhang B."/>
            <person name="Hu W."/>
            <person name="Zhang Y."/>
            <person name="Tian X."/>
            <person name="Jiao Y."/>
            <person name="Liang X."/>
            <person name="Jin J."/>
            <person name="Gao L."/>
            <person name="Zheng W."/>
            <person name="Hao B."/>
            <person name="Liu S."/>
            <person name="Wang W."/>
            <person name="Yuan L."/>
            <person name="Cao M."/>
            <person name="McDermott J."/>
            <person name="Samudrala R."/>
            <person name="Wang J."/>
            <person name="Wong G.K."/>
            <person name="Yang H."/>
        </authorList>
    </citation>
    <scope>NUCLEOTIDE SEQUENCE [LARGE SCALE GENOMIC DNA]</scope>
    <source>
        <strain evidence="9">cv. 93-11</strain>
    </source>
</reference>
<dbReference type="InterPro" id="IPR003960">
    <property type="entry name" value="ATPase_AAA_CS"/>
</dbReference>
<feature type="region of interest" description="Disordered" evidence="5">
    <location>
        <begin position="36"/>
        <end position="69"/>
    </location>
</feature>
<feature type="chain" id="PRO_5002867313" description="AAA+ ATPase domain-containing protein" evidence="6">
    <location>
        <begin position="29"/>
        <end position="616"/>
    </location>
</feature>
<dbReference type="Gene3D" id="3.40.50.300">
    <property type="entry name" value="P-loop containing nucleotide triphosphate hydrolases"/>
    <property type="match status" value="1"/>
</dbReference>
<evidence type="ECO:0000256" key="4">
    <source>
        <dbReference type="SAM" id="Coils"/>
    </source>
</evidence>
<evidence type="ECO:0000313" key="9">
    <source>
        <dbReference type="Proteomes" id="UP000007015"/>
    </source>
</evidence>
<proteinExistence type="inferred from homology"/>
<feature type="signal peptide" evidence="6">
    <location>
        <begin position="1"/>
        <end position="28"/>
    </location>
</feature>
<protein>
    <recommendedName>
        <fullName evidence="7">AAA+ ATPase domain-containing protein</fullName>
    </recommendedName>
</protein>
<dbReference type="AlphaFoldDB" id="B8AH99"/>
<comment type="similarity">
    <text evidence="3">Belongs to the AAA ATPase family.</text>
</comment>
<evidence type="ECO:0000256" key="2">
    <source>
        <dbReference type="ARBA" id="ARBA00022840"/>
    </source>
</evidence>
<dbReference type="Proteomes" id="UP000007015">
    <property type="component" value="Chromosome 2"/>
</dbReference>
<dbReference type="SUPFAM" id="SSF52540">
    <property type="entry name" value="P-loop containing nucleoside triphosphate hydrolases"/>
    <property type="match status" value="1"/>
</dbReference>
<name>B8AH99_ORYSI</name>
<keyword evidence="1 3" id="KW-0547">Nucleotide-binding</keyword>
<dbReference type="Pfam" id="PF12037">
    <property type="entry name" value="ATAD3_N"/>
    <property type="match status" value="1"/>
</dbReference>
<dbReference type="GO" id="GO:0008270">
    <property type="term" value="F:zinc ion binding"/>
    <property type="evidence" value="ECO:0007669"/>
    <property type="project" value="TreeGrafter"/>
</dbReference>
<dbReference type="InterPro" id="IPR021911">
    <property type="entry name" value="ATAD3_N"/>
</dbReference>
<dbReference type="GO" id="GO:0016887">
    <property type="term" value="F:ATP hydrolysis activity"/>
    <property type="evidence" value="ECO:0007669"/>
    <property type="project" value="InterPro"/>
</dbReference>
<dbReference type="PANTHER" id="PTHR23075:SF13">
    <property type="entry name" value="AAA-TYPE ATPASE FAMILY PROTEIN"/>
    <property type="match status" value="1"/>
</dbReference>
<evidence type="ECO:0000256" key="3">
    <source>
        <dbReference type="RuleBase" id="RU003651"/>
    </source>
</evidence>
<evidence type="ECO:0000256" key="1">
    <source>
        <dbReference type="ARBA" id="ARBA00022741"/>
    </source>
</evidence>
<dbReference type="EMBL" id="CM000127">
    <property type="protein sequence ID" value="EEC73859.1"/>
    <property type="molecule type" value="Genomic_DNA"/>
</dbReference>
<dbReference type="FunFam" id="3.40.50.300:FF:000595">
    <property type="entry name" value="ATPase family AAA domain-containing protein 3"/>
    <property type="match status" value="1"/>
</dbReference>
<gene>
    <name evidence="8" type="ORF">OsI_08625</name>
</gene>
<evidence type="ECO:0000313" key="8">
    <source>
        <dbReference type="EMBL" id="EEC73859.1"/>
    </source>
</evidence>
<dbReference type="InterPro" id="IPR027417">
    <property type="entry name" value="P-loop_NTPase"/>
</dbReference>
<accession>B8AH99</accession>
<organism evidence="8 9">
    <name type="scientific">Oryza sativa subsp. indica</name>
    <name type="common">Rice</name>
    <dbReference type="NCBI Taxonomy" id="39946"/>
    <lineage>
        <taxon>Eukaryota</taxon>
        <taxon>Viridiplantae</taxon>
        <taxon>Streptophyta</taxon>
        <taxon>Embryophyta</taxon>
        <taxon>Tracheophyta</taxon>
        <taxon>Spermatophyta</taxon>
        <taxon>Magnoliopsida</taxon>
        <taxon>Liliopsida</taxon>
        <taxon>Poales</taxon>
        <taxon>Poaceae</taxon>
        <taxon>BOP clade</taxon>
        <taxon>Oryzoideae</taxon>
        <taxon>Oryzeae</taxon>
        <taxon>Oryzinae</taxon>
        <taxon>Oryza</taxon>
        <taxon>Oryza sativa</taxon>
    </lineage>
</organism>
<evidence type="ECO:0000256" key="6">
    <source>
        <dbReference type="SAM" id="SignalP"/>
    </source>
</evidence>
<keyword evidence="4" id="KW-0175">Coiled coil</keyword>
<evidence type="ECO:0000256" key="5">
    <source>
        <dbReference type="SAM" id="MobiDB-lite"/>
    </source>
</evidence>
<dbReference type="GO" id="GO:0005524">
    <property type="term" value="F:ATP binding"/>
    <property type="evidence" value="ECO:0007669"/>
    <property type="project" value="UniProtKB-KW"/>
</dbReference>
<dbReference type="GO" id="GO:0007005">
    <property type="term" value="P:mitochondrion organization"/>
    <property type="evidence" value="ECO:0007669"/>
    <property type="project" value="TreeGrafter"/>
</dbReference>
<dbReference type="Pfam" id="PF00004">
    <property type="entry name" value="AAA"/>
    <property type="match status" value="1"/>
</dbReference>
<dbReference type="OMA" id="HMSESQR"/>
<evidence type="ECO:0000259" key="7">
    <source>
        <dbReference type="SMART" id="SM00382"/>
    </source>
</evidence>
<dbReference type="GO" id="GO:0005739">
    <property type="term" value="C:mitochondrion"/>
    <property type="evidence" value="ECO:0007669"/>
    <property type="project" value="TreeGrafter"/>
</dbReference>
<keyword evidence="2 3" id="KW-0067">ATP-binding</keyword>
<dbReference type="SMART" id="SM00382">
    <property type="entry name" value="AAA"/>
    <property type="match status" value="1"/>
</dbReference>